<feature type="domain" description="Tyr recombinase" evidence="6">
    <location>
        <begin position="169"/>
        <end position="368"/>
    </location>
</feature>
<comment type="similarity">
    <text evidence="1">Belongs to the 'phage' integrase family.</text>
</comment>
<dbReference type="InterPro" id="IPR050090">
    <property type="entry name" value="Tyrosine_recombinase_XerCD"/>
</dbReference>
<dbReference type="Gene3D" id="1.10.150.130">
    <property type="match status" value="1"/>
</dbReference>
<accession>A0A2B5SGL1</accession>
<gene>
    <name evidence="8" type="ORF">COL66_29090</name>
</gene>
<evidence type="ECO:0000259" key="6">
    <source>
        <dbReference type="PROSITE" id="PS51898"/>
    </source>
</evidence>
<dbReference type="GO" id="GO:0015074">
    <property type="term" value="P:DNA integration"/>
    <property type="evidence" value="ECO:0007669"/>
    <property type="project" value="UniProtKB-KW"/>
</dbReference>
<dbReference type="PROSITE" id="PS51898">
    <property type="entry name" value="TYR_RECOMBINASE"/>
    <property type="match status" value="1"/>
</dbReference>
<evidence type="ECO:0000256" key="3">
    <source>
        <dbReference type="ARBA" id="ARBA00023125"/>
    </source>
</evidence>
<evidence type="ECO:0000259" key="7">
    <source>
        <dbReference type="PROSITE" id="PS51900"/>
    </source>
</evidence>
<organism evidence="8 9">
    <name type="scientific">Bacillus wiedmannii</name>
    <dbReference type="NCBI Taxonomy" id="1890302"/>
    <lineage>
        <taxon>Bacteria</taxon>
        <taxon>Bacillati</taxon>
        <taxon>Bacillota</taxon>
        <taxon>Bacilli</taxon>
        <taxon>Bacillales</taxon>
        <taxon>Bacillaceae</taxon>
        <taxon>Bacillus</taxon>
        <taxon>Bacillus cereus group</taxon>
    </lineage>
</organism>
<dbReference type="InterPro" id="IPR011010">
    <property type="entry name" value="DNA_brk_join_enz"/>
</dbReference>
<dbReference type="AlphaFoldDB" id="A0A2B5SGL1"/>
<comment type="caution">
    <text evidence="8">The sequence shown here is derived from an EMBL/GenBank/DDBJ whole genome shotgun (WGS) entry which is preliminary data.</text>
</comment>
<dbReference type="InterPro" id="IPR002104">
    <property type="entry name" value="Integrase_catalytic"/>
</dbReference>
<dbReference type="PROSITE" id="PS51900">
    <property type="entry name" value="CB"/>
    <property type="match status" value="1"/>
</dbReference>
<dbReference type="PANTHER" id="PTHR30349:SF64">
    <property type="entry name" value="PROPHAGE INTEGRASE INTD-RELATED"/>
    <property type="match status" value="1"/>
</dbReference>
<evidence type="ECO:0000256" key="4">
    <source>
        <dbReference type="ARBA" id="ARBA00023172"/>
    </source>
</evidence>
<evidence type="ECO:0000256" key="5">
    <source>
        <dbReference type="PROSITE-ProRule" id="PRU01248"/>
    </source>
</evidence>
<dbReference type="Pfam" id="PF14659">
    <property type="entry name" value="Phage_int_SAM_3"/>
    <property type="match status" value="1"/>
</dbReference>
<protein>
    <submittedName>
        <fullName evidence="8">Site-specific integrase</fullName>
    </submittedName>
</protein>
<dbReference type="InterPro" id="IPR004107">
    <property type="entry name" value="Integrase_SAM-like_N"/>
</dbReference>
<dbReference type="GO" id="GO:0006310">
    <property type="term" value="P:DNA recombination"/>
    <property type="evidence" value="ECO:0007669"/>
    <property type="project" value="UniProtKB-KW"/>
</dbReference>
<evidence type="ECO:0000256" key="1">
    <source>
        <dbReference type="ARBA" id="ARBA00008857"/>
    </source>
</evidence>
<keyword evidence="2" id="KW-0229">DNA integration</keyword>
<name>A0A2B5SGL1_9BACI</name>
<evidence type="ECO:0000313" key="9">
    <source>
        <dbReference type="Proteomes" id="UP000223311"/>
    </source>
</evidence>
<keyword evidence="4" id="KW-0233">DNA recombination</keyword>
<evidence type="ECO:0000256" key="2">
    <source>
        <dbReference type="ARBA" id="ARBA00022908"/>
    </source>
</evidence>
<dbReference type="EMBL" id="NVGE01000074">
    <property type="protein sequence ID" value="PFZ19506.1"/>
    <property type="molecule type" value="Genomic_DNA"/>
</dbReference>
<dbReference type="PANTHER" id="PTHR30349">
    <property type="entry name" value="PHAGE INTEGRASE-RELATED"/>
    <property type="match status" value="1"/>
</dbReference>
<dbReference type="Gene3D" id="1.10.443.10">
    <property type="entry name" value="Intergrase catalytic core"/>
    <property type="match status" value="1"/>
</dbReference>
<dbReference type="RefSeq" id="WP_098577728.1">
    <property type="nucleotide sequence ID" value="NZ_NVGE01000074.1"/>
</dbReference>
<dbReference type="Pfam" id="PF14657">
    <property type="entry name" value="Arm-DNA-bind_4"/>
    <property type="match status" value="1"/>
</dbReference>
<dbReference type="SUPFAM" id="SSF56349">
    <property type="entry name" value="DNA breaking-rejoining enzymes"/>
    <property type="match status" value="1"/>
</dbReference>
<dbReference type="GO" id="GO:0003677">
    <property type="term" value="F:DNA binding"/>
    <property type="evidence" value="ECO:0007669"/>
    <property type="project" value="UniProtKB-UniRule"/>
</dbReference>
<feature type="domain" description="Core-binding (CB)" evidence="7">
    <location>
        <begin position="65"/>
        <end position="148"/>
    </location>
</feature>
<dbReference type="Pfam" id="PF00589">
    <property type="entry name" value="Phage_integrase"/>
    <property type="match status" value="1"/>
</dbReference>
<dbReference type="InterPro" id="IPR044068">
    <property type="entry name" value="CB"/>
</dbReference>
<keyword evidence="3 5" id="KW-0238">DNA-binding</keyword>
<dbReference type="InterPro" id="IPR028259">
    <property type="entry name" value="AP2-like_int_N"/>
</dbReference>
<sequence>MKGSVLKDKQRGHWYFSFDLGKDPFTGKRRQVKRRGFKSEKEAKEALIKFHADVLNDESLDLSQMTYSKYLDEWFEERRISLQKSTYETHSIFCKNIIKPKLGHFKLQKIEPVHIQKFINKLANETDYSAHTIHLVFRIVNASLKKAKVMKLIKDNPATGTTLPKKQRKEMNVWTLDQVNYFIRESKKVHRLTRIYIACVISLLTGMRQGEIMGLRWGDIDFDKNVIYIRQTLTQAAEIKIGAKNASSVRSIHIPDKLISELKAHRKTVLEERLYYGEKYEDNDLVVGTRIGKPMIPRNLRKEFYNLTEKLGLPKIRFHDLRHTHATLLIQQNVNVKLIADRLGHSDIETTLNTYSHVLPDMQKSVSEQLDKITNI</sequence>
<dbReference type="InterPro" id="IPR010998">
    <property type="entry name" value="Integrase_recombinase_N"/>
</dbReference>
<dbReference type="CDD" id="cd01189">
    <property type="entry name" value="INT_ICEBs1_C_like"/>
    <property type="match status" value="1"/>
</dbReference>
<dbReference type="Proteomes" id="UP000223311">
    <property type="component" value="Unassembled WGS sequence"/>
</dbReference>
<reference evidence="8 9" key="1">
    <citation type="submission" date="2017-09" db="EMBL/GenBank/DDBJ databases">
        <title>Large-scale bioinformatics analysis of Bacillus genomes uncovers conserved roles of natural products in bacterial physiology.</title>
        <authorList>
            <consortium name="Agbiome Team Llc"/>
            <person name="Bleich R.M."/>
            <person name="Grubbs K.J."/>
            <person name="Santa Maria K.C."/>
            <person name="Allen S.E."/>
            <person name="Farag S."/>
            <person name="Shank E.A."/>
            <person name="Bowers A."/>
        </authorList>
    </citation>
    <scope>NUCLEOTIDE SEQUENCE [LARGE SCALE GENOMIC DNA]</scope>
    <source>
        <strain evidence="8 9">AFS080080</strain>
    </source>
</reference>
<evidence type="ECO:0000313" key="8">
    <source>
        <dbReference type="EMBL" id="PFZ19506.1"/>
    </source>
</evidence>
<proteinExistence type="inferred from homology"/>
<dbReference type="InterPro" id="IPR013762">
    <property type="entry name" value="Integrase-like_cat_sf"/>
</dbReference>